<dbReference type="NCBIfam" id="TIGR01470">
    <property type="entry name" value="cysG_Nterm"/>
    <property type="match status" value="1"/>
</dbReference>
<evidence type="ECO:0000259" key="15">
    <source>
        <dbReference type="Pfam" id="PF00590"/>
    </source>
</evidence>
<dbReference type="InterPro" id="IPR006367">
    <property type="entry name" value="Sirohaem_synthase_N"/>
</dbReference>
<keyword evidence="11" id="KW-0511">Multifunctional enzyme</keyword>
<dbReference type="GO" id="GO:0043115">
    <property type="term" value="F:precorrin-2 dehydrogenase activity"/>
    <property type="evidence" value="ECO:0007669"/>
    <property type="project" value="UniProtKB-EC"/>
</dbReference>
<feature type="domain" description="Tetrapyrrole methylase" evidence="15">
    <location>
        <begin position="223"/>
        <end position="435"/>
    </location>
</feature>
<dbReference type="NCBIfam" id="NF007922">
    <property type="entry name" value="PRK10637.1"/>
    <property type="match status" value="1"/>
</dbReference>
<dbReference type="InterPro" id="IPR012409">
    <property type="entry name" value="Sirohaem_synth"/>
</dbReference>
<dbReference type="FunFam" id="3.40.1010.10:FF:000001">
    <property type="entry name" value="Siroheme synthase"/>
    <property type="match status" value="1"/>
</dbReference>
<dbReference type="AlphaFoldDB" id="A0A371BDU9"/>
<keyword evidence="4 17" id="KW-0489">Methyltransferase</keyword>
<dbReference type="InterPro" id="IPR028281">
    <property type="entry name" value="Sirohaem_synthase_central"/>
</dbReference>
<dbReference type="SUPFAM" id="SSF75615">
    <property type="entry name" value="Siroheme synthase middle domains-like"/>
    <property type="match status" value="1"/>
</dbReference>
<feature type="active site" description="Proton donor" evidence="14">
    <location>
        <position position="276"/>
    </location>
</feature>
<dbReference type="Pfam" id="PF13241">
    <property type="entry name" value="NAD_binding_7"/>
    <property type="match status" value="1"/>
</dbReference>
<evidence type="ECO:0000256" key="11">
    <source>
        <dbReference type="ARBA" id="ARBA00023268"/>
    </source>
</evidence>
<dbReference type="Pfam" id="PF00590">
    <property type="entry name" value="TP_methylase"/>
    <property type="match status" value="1"/>
</dbReference>
<comment type="caution">
    <text evidence="17">The sequence shown here is derived from an EMBL/GenBank/DDBJ whole genome shotgun (WGS) entry which is preliminary data.</text>
</comment>
<dbReference type="InterPro" id="IPR035996">
    <property type="entry name" value="4pyrrol_Methylase_sf"/>
</dbReference>
<dbReference type="GO" id="GO:0032259">
    <property type="term" value="P:methylation"/>
    <property type="evidence" value="ECO:0007669"/>
    <property type="project" value="UniProtKB-KW"/>
</dbReference>
<reference evidence="18" key="1">
    <citation type="submission" date="2018-08" db="EMBL/GenBank/DDBJ databases">
        <authorList>
            <person name="Kim S.-J."/>
            <person name="Jung G.-Y."/>
        </authorList>
    </citation>
    <scope>NUCLEOTIDE SEQUENCE [LARGE SCALE GENOMIC DNA]</scope>
    <source>
        <strain evidence="18">GY_H</strain>
    </source>
</reference>
<organism evidence="17 18">
    <name type="scientific">Undibacter mobilis</name>
    <dbReference type="NCBI Taxonomy" id="2292256"/>
    <lineage>
        <taxon>Bacteria</taxon>
        <taxon>Pseudomonadati</taxon>
        <taxon>Pseudomonadota</taxon>
        <taxon>Alphaproteobacteria</taxon>
        <taxon>Hyphomicrobiales</taxon>
        <taxon>Nitrobacteraceae</taxon>
        <taxon>Undibacter</taxon>
    </lineage>
</organism>
<dbReference type="GO" id="GO:0051287">
    <property type="term" value="F:NAD binding"/>
    <property type="evidence" value="ECO:0007669"/>
    <property type="project" value="InterPro"/>
</dbReference>
<feature type="domain" description="Siroheme synthase central" evidence="16">
    <location>
        <begin position="125"/>
        <end position="151"/>
    </location>
</feature>
<dbReference type="Gene3D" id="3.30.950.10">
    <property type="entry name" value="Methyltransferase, Cobalt-precorrin-4 Transmethylase, Domain 2"/>
    <property type="match status" value="1"/>
</dbReference>
<dbReference type="Proteomes" id="UP000263993">
    <property type="component" value="Unassembled WGS sequence"/>
</dbReference>
<dbReference type="InterPro" id="IPR000878">
    <property type="entry name" value="4pyrrol_Mease"/>
</dbReference>
<evidence type="ECO:0000256" key="14">
    <source>
        <dbReference type="PIRSR" id="PIRSR036426-1"/>
    </source>
</evidence>
<comment type="catalytic activity">
    <reaction evidence="13">
        <text>precorrin-2 + NAD(+) = sirohydrochlorin + NADH + 2 H(+)</text>
        <dbReference type="Rhea" id="RHEA:15613"/>
        <dbReference type="ChEBI" id="CHEBI:15378"/>
        <dbReference type="ChEBI" id="CHEBI:57540"/>
        <dbReference type="ChEBI" id="CHEBI:57945"/>
        <dbReference type="ChEBI" id="CHEBI:58351"/>
        <dbReference type="ChEBI" id="CHEBI:58827"/>
        <dbReference type="EC" id="1.3.1.76"/>
    </reaction>
</comment>
<comment type="pathway">
    <text evidence="12">Porphyrin-containing compound metabolism; siroheme biosynthesis; precorrin-2 from uroporphyrinogen III: step 1/1.</text>
</comment>
<dbReference type="SUPFAM" id="SSF51735">
    <property type="entry name" value="NAD(P)-binding Rossmann-fold domains"/>
    <property type="match status" value="1"/>
</dbReference>
<evidence type="ECO:0000256" key="3">
    <source>
        <dbReference type="ARBA" id="ARBA00022573"/>
    </source>
</evidence>
<dbReference type="EC" id="2.1.1.107" evidence="17"/>
<dbReference type="GO" id="GO:0009236">
    <property type="term" value="P:cobalamin biosynthetic process"/>
    <property type="evidence" value="ECO:0007669"/>
    <property type="project" value="UniProtKB-KW"/>
</dbReference>
<dbReference type="InterPro" id="IPR003043">
    <property type="entry name" value="Uropor_MeTrfase_CS"/>
</dbReference>
<keyword evidence="8" id="KW-0520">NAD</keyword>
<comment type="pathway">
    <text evidence="1">Porphyrin-containing compound metabolism; siroheme biosynthesis; sirohydrochlorin from precorrin-2: step 1/1.</text>
</comment>
<dbReference type="UniPathway" id="UPA00262">
    <property type="reaction ID" value="UER00211"/>
</dbReference>
<keyword evidence="6" id="KW-0949">S-adenosyl-L-methionine</keyword>
<dbReference type="NCBIfam" id="NF004790">
    <property type="entry name" value="PRK06136.1"/>
    <property type="match status" value="1"/>
</dbReference>
<evidence type="ECO:0000256" key="12">
    <source>
        <dbReference type="ARBA" id="ARBA00025705"/>
    </source>
</evidence>
<dbReference type="InterPro" id="IPR014776">
    <property type="entry name" value="4pyrrole_Mease_sub2"/>
</dbReference>
<proteinExistence type="inferred from homology"/>
<dbReference type="Pfam" id="PF14824">
    <property type="entry name" value="Sirohm_synth_M"/>
    <property type="match status" value="1"/>
</dbReference>
<name>A0A371BDU9_9BRAD</name>
<dbReference type="PANTHER" id="PTHR45790">
    <property type="entry name" value="SIROHEME SYNTHASE-RELATED"/>
    <property type="match status" value="1"/>
</dbReference>
<keyword evidence="10" id="KW-0627">Porphyrin biosynthesis</keyword>
<evidence type="ECO:0000259" key="16">
    <source>
        <dbReference type="Pfam" id="PF14824"/>
    </source>
</evidence>
<dbReference type="PIRSF" id="PIRSF036426">
    <property type="entry name" value="Sirohaem_synth"/>
    <property type="match status" value="1"/>
</dbReference>
<dbReference type="InterPro" id="IPR036291">
    <property type="entry name" value="NAD(P)-bd_dom_sf"/>
</dbReference>
<dbReference type="Gene3D" id="3.30.160.110">
    <property type="entry name" value="Siroheme synthase, domain 2"/>
    <property type="match status" value="1"/>
</dbReference>
<keyword evidence="18" id="KW-1185">Reference proteome</keyword>
<dbReference type="InterPro" id="IPR050161">
    <property type="entry name" value="Siro_Cobalamin_biosynth"/>
</dbReference>
<dbReference type="Gene3D" id="3.40.50.720">
    <property type="entry name" value="NAD(P)-binding Rossmann-like Domain"/>
    <property type="match status" value="1"/>
</dbReference>
<evidence type="ECO:0000256" key="5">
    <source>
        <dbReference type="ARBA" id="ARBA00022679"/>
    </source>
</evidence>
<keyword evidence="3" id="KW-0169">Cobalamin biosynthesis</keyword>
<evidence type="ECO:0000313" key="18">
    <source>
        <dbReference type="Proteomes" id="UP000263993"/>
    </source>
</evidence>
<evidence type="ECO:0000256" key="6">
    <source>
        <dbReference type="ARBA" id="ARBA00022691"/>
    </source>
</evidence>
<evidence type="ECO:0000256" key="7">
    <source>
        <dbReference type="ARBA" id="ARBA00023002"/>
    </source>
</evidence>
<dbReference type="InterPro" id="IPR014777">
    <property type="entry name" value="4pyrrole_Mease_sub1"/>
</dbReference>
<evidence type="ECO:0000256" key="8">
    <source>
        <dbReference type="ARBA" id="ARBA00023027"/>
    </source>
</evidence>
<keyword evidence="5 17" id="KW-0808">Transferase</keyword>
<dbReference type="CDD" id="cd11642">
    <property type="entry name" value="SUMT"/>
    <property type="match status" value="1"/>
</dbReference>
<gene>
    <name evidence="17" type="primary">cobA</name>
    <name evidence="17" type="ORF">DXH78_08445</name>
</gene>
<dbReference type="PROSITE" id="PS00839">
    <property type="entry name" value="SUMT_1"/>
    <property type="match status" value="1"/>
</dbReference>
<dbReference type="EMBL" id="QRGO01000001">
    <property type="protein sequence ID" value="RDV05786.1"/>
    <property type="molecule type" value="Genomic_DNA"/>
</dbReference>
<comment type="similarity">
    <text evidence="2">Belongs to the precorrin methyltransferase family.</text>
</comment>
<keyword evidence="9" id="KW-0456">Lyase</keyword>
<dbReference type="GO" id="GO:0019354">
    <property type="term" value="P:siroheme biosynthetic process"/>
    <property type="evidence" value="ECO:0007669"/>
    <property type="project" value="UniProtKB-UniPathway"/>
</dbReference>
<dbReference type="OrthoDB" id="9815856at2"/>
<dbReference type="PANTHER" id="PTHR45790:SF3">
    <property type="entry name" value="S-ADENOSYL-L-METHIONINE-DEPENDENT UROPORPHYRINOGEN III METHYLTRANSFERASE, CHLOROPLASTIC"/>
    <property type="match status" value="1"/>
</dbReference>
<sequence length="470" mass="49409">MTKLSRLPVFFALSGKRVVLVGGSHAAAWKAELMSAAGARVEVFAEAFSDEMRAVALDPPDGEIVLIERAWTPDDVYGAAIAIGAFEVDEGAAVFAQAARAHGIPVNVIDKPAFCDFSFGAIVNRSPLVIGISTDGAAPVFAQAIRAKLEALLPNGFTDWAAAASRWRDKVKASGLSFTGRRKFWQVFTAHAVTHAETLPSESDFDRFVAEVKGLGAAVESGTVTLVGAGPGDPELLTLRAVRALQSADVILFDDLVSRGVLDFARREARKLLVGKTGFGPSCKQDDINTLMLSLAKQGKRVVRLKGGDPLIFGRAGEELDACNAAGIRAEIVPGITAAQGAAASLGLSLTDRKHARRLQYITGHAQSGQLPDDIDWQALADPVTTTAIYMPVRTLDSLVSRALAAGLDPQTPAVAIARATRPDQQVIRSGISDLPALIAAAKLPGPVIVMLGRAFARQAAPASRIAAQA</sequence>
<accession>A0A371BDU9</accession>
<evidence type="ECO:0000256" key="1">
    <source>
        <dbReference type="ARBA" id="ARBA00005010"/>
    </source>
</evidence>
<dbReference type="GO" id="GO:0004851">
    <property type="term" value="F:uroporphyrin-III C-methyltransferase activity"/>
    <property type="evidence" value="ECO:0007669"/>
    <property type="project" value="UniProtKB-EC"/>
</dbReference>
<keyword evidence="7" id="KW-0560">Oxidoreductase</keyword>
<evidence type="ECO:0000256" key="13">
    <source>
        <dbReference type="ARBA" id="ARBA00047561"/>
    </source>
</evidence>
<feature type="active site" description="Proton acceptor" evidence="14">
    <location>
        <position position="254"/>
    </location>
</feature>
<dbReference type="NCBIfam" id="TIGR01469">
    <property type="entry name" value="cobA_cysG_Cterm"/>
    <property type="match status" value="1"/>
</dbReference>
<dbReference type="InterPro" id="IPR006366">
    <property type="entry name" value="CobA/CysG_C"/>
</dbReference>
<dbReference type="SUPFAM" id="SSF53790">
    <property type="entry name" value="Tetrapyrrole methylase"/>
    <property type="match status" value="1"/>
</dbReference>
<evidence type="ECO:0000256" key="2">
    <source>
        <dbReference type="ARBA" id="ARBA00005879"/>
    </source>
</evidence>
<dbReference type="Gene3D" id="3.40.1010.10">
    <property type="entry name" value="Cobalt-precorrin-4 Transmethylase, Domain 1"/>
    <property type="match status" value="1"/>
</dbReference>
<protein>
    <submittedName>
        <fullName evidence="17">Uroporphyrinogen-III C-methyltransferase</fullName>
        <ecNumber evidence="17">2.1.1.107</ecNumber>
    </submittedName>
</protein>
<evidence type="ECO:0000256" key="10">
    <source>
        <dbReference type="ARBA" id="ARBA00023244"/>
    </source>
</evidence>
<evidence type="ECO:0000256" key="4">
    <source>
        <dbReference type="ARBA" id="ARBA00022603"/>
    </source>
</evidence>
<evidence type="ECO:0000256" key="9">
    <source>
        <dbReference type="ARBA" id="ARBA00023239"/>
    </source>
</evidence>
<dbReference type="GO" id="GO:0051266">
    <property type="term" value="F:sirohydrochlorin ferrochelatase activity"/>
    <property type="evidence" value="ECO:0007669"/>
    <property type="project" value="InterPro"/>
</dbReference>
<evidence type="ECO:0000313" key="17">
    <source>
        <dbReference type="EMBL" id="RDV05786.1"/>
    </source>
</evidence>